<reference evidence="2 3" key="1">
    <citation type="journal article" date="2019" name="Int. J. Syst. Evol. Microbiol.">
        <title>The Global Catalogue of Microorganisms (GCM) 10K type strain sequencing project: providing services to taxonomists for standard genome sequencing and annotation.</title>
        <authorList>
            <consortium name="The Broad Institute Genomics Platform"/>
            <consortium name="The Broad Institute Genome Sequencing Center for Infectious Disease"/>
            <person name="Wu L."/>
            <person name="Ma J."/>
        </authorList>
    </citation>
    <scope>NUCLEOTIDE SEQUENCE [LARGE SCALE GENOMIC DNA]</scope>
    <source>
        <strain evidence="2 3">DT55</strain>
    </source>
</reference>
<keyword evidence="1" id="KW-1133">Transmembrane helix</keyword>
<gene>
    <name evidence="2" type="ORF">ACFQKD_05030</name>
</gene>
<evidence type="ECO:0000313" key="3">
    <source>
        <dbReference type="Proteomes" id="UP001596388"/>
    </source>
</evidence>
<name>A0ABD5WVC2_9EURY</name>
<keyword evidence="1" id="KW-0472">Membrane</keyword>
<dbReference type="RefSeq" id="WP_276238873.1">
    <property type="nucleotide sequence ID" value="NZ_CP119989.1"/>
</dbReference>
<dbReference type="GeneID" id="79269447"/>
<protein>
    <submittedName>
        <fullName evidence="2">Uncharacterized protein</fullName>
    </submittedName>
</protein>
<proteinExistence type="predicted"/>
<evidence type="ECO:0000313" key="2">
    <source>
        <dbReference type="EMBL" id="MFC7096663.1"/>
    </source>
</evidence>
<feature type="transmembrane region" description="Helical" evidence="1">
    <location>
        <begin position="38"/>
        <end position="65"/>
    </location>
</feature>
<keyword evidence="1" id="KW-0812">Transmembrane</keyword>
<dbReference type="Proteomes" id="UP001596388">
    <property type="component" value="Unassembled WGS sequence"/>
</dbReference>
<sequence>MGGIVSGTPGRLVGAAMALSASVSVPALPYVSDLATDWGVAAAPVVVLVALFVAVRLVLGVALVVRDDGDTLSDPLAFGRETEGSASERSVLSRLRSRR</sequence>
<feature type="transmembrane region" description="Helical" evidence="1">
    <location>
        <begin position="12"/>
        <end position="32"/>
    </location>
</feature>
<evidence type="ECO:0000256" key="1">
    <source>
        <dbReference type="SAM" id="Phobius"/>
    </source>
</evidence>
<accession>A0ABD5WVC2</accession>
<dbReference type="EMBL" id="JBHTAG010000002">
    <property type="protein sequence ID" value="MFC7096663.1"/>
    <property type="molecule type" value="Genomic_DNA"/>
</dbReference>
<keyword evidence="3" id="KW-1185">Reference proteome</keyword>
<organism evidence="2 3">
    <name type="scientific">Halobaculum marinum</name>
    <dbReference type="NCBI Taxonomy" id="3031996"/>
    <lineage>
        <taxon>Archaea</taxon>
        <taxon>Methanobacteriati</taxon>
        <taxon>Methanobacteriota</taxon>
        <taxon>Stenosarchaea group</taxon>
        <taxon>Halobacteria</taxon>
        <taxon>Halobacteriales</taxon>
        <taxon>Haloferacaceae</taxon>
        <taxon>Halobaculum</taxon>
    </lineage>
</organism>
<dbReference type="AlphaFoldDB" id="A0ABD5WVC2"/>
<comment type="caution">
    <text evidence="2">The sequence shown here is derived from an EMBL/GenBank/DDBJ whole genome shotgun (WGS) entry which is preliminary data.</text>
</comment>